<evidence type="ECO:0000313" key="1">
    <source>
        <dbReference type="EMBL" id="MEA5667138.1"/>
    </source>
</evidence>
<dbReference type="RefSeq" id="WP_323438274.1">
    <property type="nucleotide sequence ID" value="NZ_JAYFUH010000073.1"/>
</dbReference>
<dbReference type="InterPro" id="IPR011990">
    <property type="entry name" value="TPR-like_helical_dom_sf"/>
</dbReference>
<dbReference type="Gene3D" id="3.40.50.10610">
    <property type="entry name" value="ABC-type transport auxiliary lipoprotein component"/>
    <property type="match status" value="1"/>
</dbReference>
<dbReference type="InterPro" id="IPR030966">
    <property type="entry name" value="Mod_pep_cyc"/>
</dbReference>
<dbReference type="InterPro" id="IPR029787">
    <property type="entry name" value="Nucleotide_cyclase"/>
</dbReference>
<organism evidence="1 2">
    <name type="scientific">Stenotrophomonas capsici</name>
    <dbReference type="NCBI Taxonomy" id="3110230"/>
    <lineage>
        <taxon>Bacteria</taxon>
        <taxon>Pseudomonadati</taxon>
        <taxon>Pseudomonadota</taxon>
        <taxon>Gammaproteobacteria</taxon>
        <taxon>Lysobacterales</taxon>
        <taxon>Lysobacteraceae</taxon>
        <taxon>Stenotrophomonas</taxon>
    </lineage>
</organism>
<comment type="caution">
    <text evidence="1">The sequence shown here is derived from an EMBL/GenBank/DDBJ whole genome shotgun (WGS) entry which is preliminary data.</text>
</comment>
<evidence type="ECO:0000313" key="2">
    <source>
        <dbReference type="Proteomes" id="UP001301653"/>
    </source>
</evidence>
<dbReference type="SUPFAM" id="SSF55073">
    <property type="entry name" value="Nucleotide cyclase"/>
    <property type="match status" value="1"/>
</dbReference>
<gene>
    <name evidence="1" type="ORF">VA603_06260</name>
</gene>
<dbReference type="CDD" id="cd07302">
    <property type="entry name" value="CHD"/>
    <property type="match status" value="1"/>
</dbReference>
<feature type="non-terminal residue" evidence="1">
    <location>
        <position position="800"/>
    </location>
</feature>
<dbReference type="Gene3D" id="1.25.40.10">
    <property type="entry name" value="Tetratricopeptide repeat domain"/>
    <property type="match status" value="1"/>
</dbReference>
<sequence>MADEIDDNESVLAHRQLRTLVLTDLCDSVALIERIGDNAAAELFRDLDSRVLQLLQVWNGRLIDRSDGMFLLFDAPASGLGFALDYQQALQALGAERSLSLQARVGLHVGYVLSWQNSDEAVAVGAKPLEVEGLAKSMAARLMNLARPGQILLSSVAESLLRGNLQVLGEHAARLHWKSHGRWRFKGVPTVQEVFEVGEAGKVLMRMPVGSAKARRELPLWRRPVALMAEVALLAVLCGVGWSIIRPEPALAFAERDWVVVGDLRNLTGQTVLDDSLQQAFRISLEQSRYVNVVSDLKLRDTLARMRRDPDKVVLDRVVASEVALRDGARAVILPVVTEVGGRLRVTAEVIDPMTQSTVYTEFADGRGIDSALGSVDVVTTRLRSRLGEALASIKRSSRPLPEVSTRDLDALRAYAMAQRAYGNGRFKQALGLYEHAVSRDKEFALAHLGMLRSLNATEQLPQGLLSLQKVQQMAARLSPREVMYLQAWEVQINSPGDAYEKWRQMSDLYPDFHAAAANAGYAMEMENRFEEGLPYIRRAAESLYEFAPLSQEAFGRMSLALGHYEDANAAFARASESGLVTASVWQANLRAVQGDFQEAERLWPRDAKLAAPHFDHVSHYLDQGALQAASSEAVRLLQALPADGSRHRQGQVQIAVLHWLSGDRRAALATCRNVVRDAIAALDGAAGLSARTEAATAAHAAVLAQRLGDHAPARQLIARLDTAPQLAAMQPVSGFLQVLRAREALAAGKNTQALEGLLSLHGQHESFQLRVALMEAYATQGNADAALRQAQWLTSNRGW</sequence>
<dbReference type="NCBIfam" id="TIGR04510">
    <property type="entry name" value="mod_pep_cyc"/>
    <property type="match status" value="1"/>
</dbReference>
<dbReference type="InterPro" id="IPR001054">
    <property type="entry name" value="A/G_cyclase"/>
</dbReference>
<proteinExistence type="predicted"/>
<name>A0ABU5V1A9_9GAMM</name>
<dbReference type="EMBL" id="JAYFUH010000073">
    <property type="protein sequence ID" value="MEA5667138.1"/>
    <property type="molecule type" value="Genomic_DNA"/>
</dbReference>
<dbReference type="SUPFAM" id="SSF48452">
    <property type="entry name" value="TPR-like"/>
    <property type="match status" value="1"/>
</dbReference>
<protein>
    <submittedName>
        <fullName evidence="1">Peptide modification system cyclase</fullName>
    </submittedName>
</protein>
<dbReference type="Proteomes" id="UP001301653">
    <property type="component" value="Unassembled WGS sequence"/>
</dbReference>
<dbReference type="Gene3D" id="3.30.70.1230">
    <property type="entry name" value="Nucleotide cyclase"/>
    <property type="match status" value="1"/>
</dbReference>
<reference evidence="1 2" key="1">
    <citation type="submission" date="2023-12" db="EMBL/GenBank/DDBJ databases">
        <title>Stenotrophomonas guangdongensis sp. nov., isolated from wilted pepper plants (Capsicum annuum).</title>
        <authorList>
            <person name="Qiu M."/>
            <person name="Li Y."/>
            <person name="Liu Q."/>
            <person name="Zhang X."/>
            <person name="Huang Y."/>
            <person name="Guo R."/>
            <person name="Hu M."/>
            <person name="Zhou J."/>
            <person name="Zhou X."/>
        </authorList>
    </citation>
    <scope>NUCLEOTIDE SEQUENCE [LARGE SCALE GENOMIC DNA]</scope>
    <source>
        <strain evidence="1 2">MH1</strain>
    </source>
</reference>
<keyword evidence="2" id="KW-1185">Reference proteome</keyword>
<accession>A0ABU5V1A9</accession>